<keyword evidence="1" id="KW-0998">Cell outer membrane</keyword>
<evidence type="ECO:0000313" key="5">
    <source>
        <dbReference type="Proteomes" id="UP001059295"/>
    </source>
</evidence>
<organism evidence="4 5">
    <name type="scientific">Alistipes ihumii AP11</name>
    <dbReference type="NCBI Taxonomy" id="1211813"/>
    <lineage>
        <taxon>Bacteria</taxon>
        <taxon>Pseudomonadati</taxon>
        <taxon>Bacteroidota</taxon>
        <taxon>Bacteroidia</taxon>
        <taxon>Bacteroidales</taxon>
        <taxon>Rikenellaceae</taxon>
        <taxon>Alistipes</taxon>
    </lineage>
</organism>
<dbReference type="NCBIfam" id="TIGR04056">
    <property type="entry name" value="OMP_RagA_SusC"/>
    <property type="match status" value="1"/>
</dbReference>
<evidence type="ECO:0000313" key="4">
    <source>
        <dbReference type="EMBL" id="UWN56861.1"/>
    </source>
</evidence>
<dbReference type="PROSITE" id="PS52016">
    <property type="entry name" value="TONB_DEPENDENT_REC_3"/>
    <property type="match status" value="1"/>
</dbReference>
<dbReference type="InterPro" id="IPR037066">
    <property type="entry name" value="Plug_dom_sf"/>
</dbReference>
<dbReference type="Gene3D" id="2.60.40.1120">
    <property type="entry name" value="Carboxypeptidase-like, regulatory domain"/>
    <property type="match status" value="1"/>
</dbReference>
<keyword evidence="1" id="KW-0472">Membrane</keyword>
<sequence length="1023" mass="115472">MTHKTLIKISLLLVLMLTGPLSAAYAQKGAAMKGMVRDEFGKPLVGVAIRSANGNNRSVTQKDGSYSIDVNDGSDRVVFSYLGYADQSVPYRKGADVDVKMLADGHYGDQTIHMGYTDQKLKDVSGAVSVVTGDELRKSPVASLSQALTGRLTGLYLDEYQSEPTREKLYAIGRGLHTQNYNTTPLVVIDGIPCSYNANESYQYINANEIETVTFLKDASTAALYGIQGANGVLVITTKRGQPGRTKIEASFDQSFQQWITHPRIYSSWEYATMRRQAAINDGLSGDRLPFTEEQIAQFKSGENRELYPDNDWYHMFMKRLSSQQRVNVNVSGGNDNVRFFSNVSFLHQGSWFKTENEEYKSNPNFTWFNYRTNVDVKLNKYLSGYVNLSGNIRRERTPDNATYSLYGIYQSLFIVPPTTPGPLTPDGKVVVTQDYDFPAYGRLNRAGFTRTTVTNINSQVGLNLDMSFLTKGLSLSGVFAYQTNANGYHITTQSYEKYRRTDDYDVLEFVRKGSDIDTPLSVGKGSTEYYHLDGIVHLDYARRFGRHSVSAMGYMLYQSLSQQYTGSGANNLNYKRLHSGFQATYGYDDRYLVKFDLGYSGSDQFARDHRFMATPSVSGAWVASNEAFLRDSRWLTLLKIRASYGKTANDLLDSQRFSYMDDVRQVRGGTVTAYRYVLQEGLIGNPLFEAEVSKKQNYGIDIGLFNSLTLSLDYFKERMDNMVVQAVARIPAYQGVPLGNYPKTNVGKFENHGVDLSLGFTKQINKDWRVFAYGTFTWADNKVIDVAEAIKDEGYVYRHRTEGFPVGTQFGYVTDGYYNTQEELDAAPEHSFGTPRLGDLKYVDLNEDGRITEADQVPLNKGWMPKIQYSFSAGFTYRSWDFSVLFQGQGQCNSVKSGVGIYENNYSGIYGARHWNAWTWERVANGEPISGPALSMNTSTSHQPSDYYLYDLAFLRLKNVMISYTLPARISRAISAEKVRIYLSGQNLWTWDRMKSGDFGPESNYWDFPAYRTYNIGINVVF</sequence>
<dbReference type="InterPro" id="IPR012910">
    <property type="entry name" value="Plug_dom"/>
</dbReference>
<dbReference type="Proteomes" id="UP001059295">
    <property type="component" value="Chromosome"/>
</dbReference>
<name>A0ABY5UY43_9BACT</name>
<proteinExistence type="inferred from homology"/>
<dbReference type="InterPro" id="IPR039426">
    <property type="entry name" value="TonB-dep_rcpt-like"/>
</dbReference>
<dbReference type="Pfam" id="PF07715">
    <property type="entry name" value="Plug"/>
    <property type="match status" value="1"/>
</dbReference>
<dbReference type="SUPFAM" id="SSF56935">
    <property type="entry name" value="Porins"/>
    <property type="match status" value="1"/>
</dbReference>
<keyword evidence="1" id="KW-1134">Transmembrane beta strand</keyword>
<dbReference type="InterPro" id="IPR008969">
    <property type="entry name" value="CarboxyPept-like_regulatory"/>
</dbReference>
<dbReference type="NCBIfam" id="TIGR04057">
    <property type="entry name" value="SusC_RagA_signa"/>
    <property type="match status" value="1"/>
</dbReference>
<accession>A0ABY5UY43</accession>
<feature type="domain" description="TonB-dependent receptor plug" evidence="3">
    <location>
        <begin position="121"/>
        <end position="233"/>
    </location>
</feature>
<reference evidence="4" key="1">
    <citation type="journal article" date="2022" name="Cell">
        <title>Design, construction, and in vivo augmentation of a complex gut microbiome.</title>
        <authorList>
            <person name="Cheng A.G."/>
            <person name="Ho P.Y."/>
            <person name="Aranda-Diaz A."/>
            <person name="Jain S."/>
            <person name="Yu F.B."/>
            <person name="Meng X."/>
            <person name="Wang M."/>
            <person name="Iakiviak M."/>
            <person name="Nagashima K."/>
            <person name="Zhao A."/>
            <person name="Murugkar P."/>
            <person name="Patil A."/>
            <person name="Atabakhsh K."/>
            <person name="Weakley A."/>
            <person name="Yan J."/>
            <person name="Brumbaugh A.R."/>
            <person name="Higginbottom S."/>
            <person name="Dimas A."/>
            <person name="Shiver A.L."/>
            <person name="Deutschbauer A."/>
            <person name="Neff N."/>
            <person name="Sonnenburg J.L."/>
            <person name="Huang K.C."/>
            <person name="Fischbach M.A."/>
        </authorList>
    </citation>
    <scope>NUCLEOTIDE SEQUENCE</scope>
    <source>
        <strain evidence="4">AP11</strain>
    </source>
</reference>
<gene>
    <name evidence="4" type="ORF">NQ491_09425</name>
</gene>
<dbReference type="Gene3D" id="2.170.130.10">
    <property type="entry name" value="TonB-dependent receptor, plug domain"/>
    <property type="match status" value="1"/>
</dbReference>
<evidence type="ECO:0000259" key="3">
    <source>
        <dbReference type="Pfam" id="PF07715"/>
    </source>
</evidence>
<comment type="similarity">
    <text evidence="1">Belongs to the TonB-dependent receptor family.</text>
</comment>
<keyword evidence="1" id="KW-0813">Transport</keyword>
<keyword evidence="5" id="KW-1185">Reference proteome</keyword>
<dbReference type="Pfam" id="PF13715">
    <property type="entry name" value="CarbopepD_reg_2"/>
    <property type="match status" value="1"/>
</dbReference>
<feature type="signal peptide" evidence="2">
    <location>
        <begin position="1"/>
        <end position="23"/>
    </location>
</feature>
<dbReference type="SUPFAM" id="SSF49464">
    <property type="entry name" value="Carboxypeptidase regulatory domain-like"/>
    <property type="match status" value="1"/>
</dbReference>
<comment type="subcellular location">
    <subcellularLocation>
        <location evidence="1">Cell outer membrane</location>
        <topology evidence="1">Multi-pass membrane protein</topology>
    </subcellularLocation>
</comment>
<dbReference type="RefSeq" id="WP_019245821.1">
    <property type="nucleotide sequence ID" value="NZ_CAPH01000010.1"/>
</dbReference>
<feature type="chain" id="PRO_5045583084" evidence="2">
    <location>
        <begin position="24"/>
        <end position="1023"/>
    </location>
</feature>
<dbReference type="EMBL" id="CP102294">
    <property type="protein sequence ID" value="UWN56861.1"/>
    <property type="molecule type" value="Genomic_DNA"/>
</dbReference>
<evidence type="ECO:0000256" key="2">
    <source>
        <dbReference type="SAM" id="SignalP"/>
    </source>
</evidence>
<protein>
    <submittedName>
        <fullName evidence="4">SusC/RagA family TonB-linked outer membrane protein</fullName>
    </submittedName>
</protein>
<keyword evidence="2" id="KW-0732">Signal</keyword>
<dbReference type="GeneID" id="82891953"/>
<evidence type="ECO:0000256" key="1">
    <source>
        <dbReference type="PROSITE-ProRule" id="PRU01360"/>
    </source>
</evidence>
<dbReference type="InterPro" id="IPR023996">
    <property type="entry name" value="TonB-dep_OMP_SusC/RagA"/>
</dbReference>
<dbReference type="InterPro" id="IPR023997">
    <property type="entry name" value="TonB-dep_OMP_SusC/RagA_CS"/>
</dbReference>
<keyword evidence="1" id="KW-0812">Transmembrane</keyword>